<dbReference type="FunFam" id="3.40.50.150:FF:000010">
    <property type="entry name" value="Protein-L-isoaspartate O-methyltransferase"/>
    <property type="match status" value="1"/>
</dbReference>
<dbReference type="PANTHER" id="PTHR11579:SF0">
    <property type="entry name" value="PROTEIN-L-ISOASPARTATE(D-ASPARTATE) O-METHYLTRANSFERASE"/>
    <property type="match status" value="1"/>
</dbReference>
<dbReference type="PANTHER" id="PTHR11579">
    <property type="entry name" value="PROTEIN-L-ISOASPARTATE O-METHYLTRANSFERASE"/>
    <property type="match status" value="1"/>
</dbReference>
<evidence type="ECO:0000256" key="7">
    <source>
        <dbReference type="ARBA" id="ARBA00022691"/>
    </source>
</evidence>
<dbReference type="GO" id="GO:0005737">
    <property type="term" value="C:cytoplasm"/>
    <property type="evidence" value="ECO:0007669"/>
    <property type="project" value="UniProtKB-SubCell"/>
</dbReference>
<dbReference type="Gene3D" id="3.40.50.150">
    <property type="entry name" value="Vaccinia Virus protein VP39"/>
    <property type="match status" value="1"/>
</dbReference>
<evidence type="ECO:0000256" key="6">
    <source>
        <dbReference type="ARBA" id="ARBA00022679"/>
    </source>
</evidence>
<gene>
    <name evidence="8" type="ORF">GBAR_LOCUS5735</name>
</gene>
<evidence type="ECO:0000313" key="8">
    <source>
        <dbReference type="EMBL" id="CAI8008372.1"/>
    </source>
</evidence>
<dbReference type="AlphaFoldDB" id="A0AA35RDZ2"/>
<dbReference type="Pfam" id="PF01135">
    <property type="entry name" value="PCMT"/>
    <property type="match status" value="1"/>
</dbReference>
<keyword evidence="4" id="KW-0963">Cytoplasm</keyword>
<comment type="similarity">
    <text evidence="2">Belongs to the methyltransferase superfamily. L-isoaspartyl/D-aspartyl protein methyltransferase family.</text>
</comment>
<name>A0AA35RDZ2_GEOBA</name>
<dbReference type="NCBIfam" id="TIGR00080">
    <property type="entry name" value="pimt"/>
    <property type="match status" value="1"/>
</dbReference>
<proteinExistence type="inferred from homology"/>
<reference evidence="8" key="1">
    <citation type="submission" date="2023-03" db="EMBL/GenBank/DDBJ databases">
        <authorList>
            <person name="Steffen K."/>
            <person name="Cardenas P."/>
        </authorList>
    </citation>
    <scope>NUCLEOTIDE SEQUENCE</scope>
</reference>
<dbReference type="InterPro" id="IPR000682">
    <property type="entry name" value="PCMT"/>
</dbReference>
<sequence>MHVETEKSANVPSPQVLNSARELGLEQSRLEFLDRIVRRGVSAATVDAMSRVPREMFVPHSLRSEAYEDVALPIAEGQTISQPSLVASMVDLLELDPSHRVLEVGAGSGYQAAVLSLLASQVVSVERIPELTKTAKARLHLLGYARCRIEQAGDEIGWRSAAPYDRIIVAAAAPKVPAALSNQLGPGGRMVIPVGRRTNQDLLVVSRKSDGLSVKKAGKCMFVPLIGRDAWALT</sequence>
<dbReference type="InterPro" id="IPR029063">
    <property type="entry name" value="SAM-dependent_MTases_sf"/>
</dbReference>
<dbReference type="SUPFAM" id="SSF53335">
    <property type="entry name" value="S-adenosyl-L-methionine-dependent methyltransferases"/>
    <property type="match status" value="1"/>
</dbReference>
<dbReference type="EC" id="2.1.1.77" evidence="3"/>
<evidence type="ECO:0000256" key="4">
    <source>
        <dbReference type="ARBA" id="ARBA00022490"/>
    </source>
</evidence>
<dbReference type="CDD" id="cd02440">
    <property type="entry name" value="AdoMet_MTases"/>
    <property type="match status" value="1"/>
</dbReference>
<dbReference type="NCBIfam" id="NF001453">
    <property type="entry name" value="PRK00312.1"/>
    <property type="match status" value="1"/>
</dbReference>
<dbReference type="GO" id="GO:0004719">
    <property type="term" value="F:protein-L-isoaspartate (D-aspartate) O-methyltransferase activity"/>
    <property type="evidence" value="ECO:0007669"/>
    <property type="project" value="UniProtKB-EC"/>
</dbReference>
<comment type="caution">
    <text evidence="8">The sequence shown here is derived from an EMBL/GenBank/DDBJ whole genome shotgun (WGS) entry which is preliminary data.</text>
</comment>
<keyword evidence="7" id="KW-0949">S-adenosyl-L-methionine</keyword>
<evidence type="ECO:0000313" key="9">
    <source>
        <dbReference type="Proteomes" id="UP001174909"/>
    </source>
</evidence>
<dbReference type="EMBL" id="CASHTH010000839">
    <property type="protein sequence ID" value="CAI8008372.1"/>
    <property type="molecule type" value="Genomic_DNA"/>
</dbReference>
<dbReference type="GO" id="GO:0032259">
    <property type="term" value="P:methylation"/>
    <property type="evidence" value="ECO:0007669"/>
    <property type="project" value="UniProtKB-KW"/>
</dbReference>
<keyword evidence="6" id="KW-0808">Transferase</keyword>
<evidence type="ECO:0000256" key="5">
    <source>
        <dbReference type="ARBA" id="ARBA00022603"/>
    </source>
</evidence>
<keyword evidence="9" id="KW-1185">Reference proteome</keyword>
<keyword evidence="5" id="KW-0489">Methyltransferase</keyword>
<comment type="subcellular location">
    <subcellularLocation>
        <location evidence="1">Cytoplasm</location>
    </subcellularLocation>
</comment>
<dbReference type="Proteomes" id="UP001174909">
    <property type="component" value="Unassembled WGS sequence"/>
</dbReference>
<organism evidence="8 9">
    <name type="scientific">Geodia barretti</name>
    <name type="common">Barrett's horny sponge</name>
    <dbReference type="NCBI Taxonomy" id="519541"/>
    <lineage>
        <taxon>Eukaryota</taxon>
        <taxon>Metazoa</taxon>
        <taxon>Porifera</taxon>
        <taxon>Demospongiae</taxon>
        <taxon>Heteroscleromorpha</taxon>
        <taxon>Tetractinellida</taxon>
        <taxon>Astrophorina</taxon>
        <taxon>Geodiidae</taxon>
        <taxon>Geodia</taxon>
    </lineage>
</organism>
<evidence type="ECO:0000256" key="3">
    <source>
        <dbReference type="ARBA" id="ARBA00011890"/>
    </source>
</evidence>
<evidence type="ECO:0000256" key="2">
    <source>
        <dbReference type="ARBA" id="ARBA00005369"/>
    </source>
</evidence>
<evidence type="ECO:0000256" key="1">
    <source>
        <dbReference type="ARBA" id="ARBA00004496"/>
    </source>
</evidence>
<accession>A0AA35RDZ2</accession>
<dbReference type="HAMAP" id="MF_00090">
    <property type="entry name" value="PIMT"/>
    <property type="match status" value="1"/>
</dbReference>
<protein>
    <recommendedName>
        <fullName evidence="3">protein-L-isoaspartate(D-aspartate) O-methyltransferase</fullName>
        <ecNumber evidence="3">2.1.1.77</ecNumber>
    </recommendedName>
</protein>